<feature type="region of interest" description="Disordered" evidence="1">
    <location>
        <begin position="1"/>
        <end position="38"/>
    </location>
</feature>
<reference evidence="2 3" key="1">
    <citation type="submission" date="2017-10" db="EMBL/GenBank/DDBJ databases">
        <authorList>
            <person name="Regsiter A."/>
            <person name="William W."/>
        </authorList>
    </citation>
    <scope>NUCLEOTIDE SEQUENCE [LARGE SCALE GENOMIC DNA]</scope>
    <source>
        <strain evidence="2 3">CFBP6991</strain>
    </source>
</reference>
<accession>A0A7Z7NH15</accession>
<dbReference type="Proteomes" id="UP000234345">
    <property type="component" value="Unassembled WGS sequence"/>
</dbReference>
<organism evidence="2 3">
    <name type="scientific">Xanthomonas campestris pv. phaseoli</name>
    <dbReference type="NCBI Taxonomy" id="317013"/>
    <lineage>
        <taxon>Bacteria</taxon>
        <taxon>Pseudomonadati</taxon>
        <taxon>Pseudomonadota</taxon>
        <taxon>Gammaproteobacteria</taxon>
        <taxon>Lysobacterales</taxon>
        <taxon>Lysobacteraceae</taxon>
        <taxon>Xanthomonas</taxon>
    </lineage>
</organism>
<feature type="compositionally biased region" description="Polar residues" evidence="1">
    <location>
        <begin position="14"/>
        <end position="38"/>
    </location>
</feature>
<evidence type="ECO:0000313" key="2">
    <source>
        <dbReference type="EMBL" id="SOO23221.1"/>
    </source>
</evidence>
<evidence type="ECO:0000313" key="3">
    <source>
        <dbReference type="Proteomes" id="UP000234345"/>
    </source>
</evidence>
<comment type="caution">
    <text evidence="2">The sequence shown here is derived from an EMBL/GenBank/DDBJ whole genome shotgun (WGS) entry which is preliminary data.</text>
</comment>
<dbReference type="AlphaFoldDB" id="A0A7Z7NH15"/>
<sequence length="151" mass="16173">MPSSNSDICAPRRLSSSAATTVNEAGRSKSSTPRTRAASTCTAGRRWIDVAAGGAGSAARTGDVAPVANRPQAAANKVSLDMHLVSLIRTVSALLRTERSMLRRPWAATMKWFGPAAVNDPEVPHSFVLQRVMPCPSLQTWNRFQATPSWA</sequence>
<evidence type="ECO:0000256" key="1">
    <source>
        <dbReference type="SAM" id="MobiDB-lite"/>
    </source>
</evidence>
<protein>
    <submittedName>
        <fullName evidence="2">Uncharacterized protein</fullName>
    </submittedName>
</protein>
<gene>
    <name evidence="2" type="ORF">XFF6991_180332</name>
</gene>
<name>A0A7Z7NH15_XANCH</name>
<proteinExistence type="predicted"/>
<dbReference type="EMBL" id="OCZC01000046">
    <property type="protein sequence ID" value="SOO23221.1"/>
    <property type="molecule type" value="Genomic_DNA"/>
</dbReference>